<dbReference type="RefSeq" id="WP_146174985.1">
    <property type="nucleotide sequence ID" value="NZ_PVTF01000011.1"/>
</dbReference>
<accession>A0A2T0STI5</accession>
<protein>
    <submittedName>
        <fullName evidence="2">CHAT domain-containing protein</fullName>
    </submittedName>
</protein>
<dbReference type="Pfam" id="PF12770">
    <property type="entry name" value="CHAT"/>
    <property type="match status" value="1"/>
</dbReference>
<dbReference type="Proteomes" id="UP000239494">
    <property type="component" value="Unassembled WGS sequence"/>
</dbReference>
<dbReference type="InterPro" id="IPR024983">
    <property type="entry name" value="CHAT_dom"/>
</dbReference>
<evidence type="ECO:0000259" key="1">
    <source>
        <dbReference type="Pfam" id="PF12770"/>
    </source>
</evidence>
<reference evidence="2 3" key="1">
    <citation type="submission" date="2018-03" db="EMBL/GenBank/DDBJ databases">
        <title>Genomic Encyclopedia of Archaeal and Bacterial Type Strains, Phase II (KMG-II): from individual species to whole genera.</title>
        <authorList>
            <person name="Goeker M."/>
        </authorList>
    </citation>
    <scope>NUCLEOTIDE SEQUENCE [LARGE SCALE GENOMIC DNA]</scope>
    <source>
        <strain evidence="2 3">DSM 44720</strain>
    </source>
</reference>
<dbReference type="SUPFAM" id="SSF48452">
    <property type="entry name" value="TPR-like"/>
    <property type="match status" value="3"/>
</dbReference>
<gene>
    <name evidence="2" type="ORF">CLV43_11198</name>
</gene>
<organism evidence="2 3">
    <name type="scientific">Umezawaea tangerina</name>
    <dbReference type="NCBI Taxonomy" id="84725"/>
    <lineage>
        <taxon>Bacteria</taxon>
        <taxon>Bacillati</taxon>
        <taxon>Actinomycetota</taxon>
        <taxon>Actinomycetes</taxon>
        <taxon>Pseudonocardiales</taxon>
        <taxon>Pseudonocardiaceae</taxon>
        <taxon>Umezawaea</taxon>
    </lineage>
</organism>
<dbReference type="EMBL" id="PVTF01000011">
    <property type="protein sequence ID" value="PRY36726.1"/>
    <property type="molecule type" value="Genomic_DNA"/>
</dbReference>
<comment type="caution">
    <text evidence="2">The sequence shown here is derived from an EMBL/GenBank/DDBJ whole genome shotgun (WGS) entry which is preliminary data.</text>
</comment>
<dbReference type="OrthoDB" id="3206999at2"/>
<sequence length="1003" mass="107375">MITDVDLLEHHGGRLLSAALDSAEPAFPRAAVVLLSRLVELTDDLTARASFLSNLCLAHVESHRCGGNPDDLAAAVRAGELSVRVVDHPDRPVLLSNLGIALRALHSRTQVSAHLDRAVEVVDEAFTALPDGHPYQALYLSNLAAALTARSLHADRPSDADLAVLHAKRSVELGSGDSGLPMYLHRLADAHFERHRSGGPEEDLDAAVACGEEAARQAPPSQVAGAVSSLGVSYRRRYQRDRDLVDLDRAVECAEVAVARTGAGQPAMATRMANLGVTRQERYERAGRSADLDAAVEAGEWAIGATTPGDAVLPQRLSSLCAAYQLRYGRDGGKTDLDRAVDVGEWAAAHGEADALSNVALARWKRHVRDEDEADLDRAVQAGELAVAAGRASPDLAAMRVNLGLALVRRFEGRGAEADLARAVRIAREAVDESPARHGDHLTYLSNLGNVLLRRCLHLRSTEDLDEAVEHSRRAVDLTPDDDPRVAVRLANLANVLLKQHELTGRPVARADLQDVLARCGRIKGTCPPTDMVRLGHRAGTLAYAAGSDEVAVGLLDDAVELLSSTVTGEAWRRLDQEYWLGENRRLIGDAVAAHHAVGDPEGAVEVAESGRGVLLGAAFDARADLARLDSEAAGRLREVRERLNRVGDRAERARLWAEHQDLLAGAHEAGASRRPRFEELRRAVAGGAAVLVNVGPRGGHAVVVTADGPPRPVDLPLLTRADVDRHAEALLGATYDGGELRGVRGTVVVGVLEWLWTAVVGPVLEHVPSQRVWWLPVGVLGLFPLHAAQAPGRPGALDLVVSSYTPTLRTLARARERPAEPERRVLGVAVGAGLPGGKEMAELTDHALVGPDAVPERVLAALPRFTWVYFACHADIDLRAPSSGALHLHGADLPVSEVNALDLAHAELAYLSACSSGHRGVRHVDESIHPASAFQLAGFRHVVAGMWPLNHSVAKRAAKRFHHLVGDRSDTAADVLRDVVRELRTRYPDAPAAWASLVHSGP</sequence>
<name>A0A2T0STI5_9PSEU</name>
<keyword evidence="3" id="KW-1185">Reference proteome</keyword>
<dbReference type="Gene3D" id="1.25.40.10">
    <property type="entry name" value="Tetratricopeptide repeat domain"/>
    <property type="match status" value="2"/>
</dbReference>
<feature type="domain" description="CHAT" evidence="1">
    <location>
        <begin position="752"/>
        <end position="1002"/>
    </location>
</feature>
<proteinExistence type="predicted"/>
<dbReference type="AlphaFoldDB" id="A0A2T0STI5"/>
<evidence type="ECO:0000313" key="2">
    <source>
        <dbReference type="EMBL" id="PRY36726.1"/>
    </source>
</evidence>
<dbReference type="InterPro" id="IPR011990">
    <property type="entry name" value="TPR-like_helical_dom_sf"/>
</dbReference>
<evidence type="ECO:0000313" key="3">
    <source>
        <dbReference type="Proteomes" id="UP000239494"/>
    </source>
</evidence>